<dbReference type="Proteomes" id="UP000070501">
    <property type="component" value="Unassembled WGS sequence"/>
</dbReference>
<dbReference type="OrthoDB" id="5360893at2759"/>
<evidence type="ECO:0000313" key="2">
    <source>
        <dbReference type="Proteomes" id="UP000070501"/>
    </source>
</evidence>
<dbReference type="STRING" id="196109.A0A136IJE3"/>
<name>A0A136IJE3_9PEZI</name>
<dbReference type="Gene3D" id="3.20.20.150">
    <property type="entry name" value="Divalent-metal-dependent TIM barrel enzymes"/>
    <property type="match status" value="1"/>
</dbReference>
<dbReference type="EMBL" id="KQ964297">
    <property type="protein sequence ID" value="KXJ85097.1"/>
    <property type="molecule type" value="Genomic_DNA"/>
</dbReference>
<dbReference type="InterPro" id="IPR036237">
    <property type="entry name" value="Xyl_isomerase-like_sf"/>
</dbReference>
<evidence type="ECO:0000313" key="1">
    <source>
        <dbReference type="EMBL" id="KXJ85097.1"/>
    </source>
</evidence>
<proteinExistence type="predicted"/>
<reference evidence="2" key="1">
    <citation type="submission" date="2016-02" db="EMBL/GenBank/DDBJ databases">
        <title>Draft genome sequence of Microdochium bolleyi, a fungal endophyte of beachgrass.</title>
        <authorList>
            <consortium name="DOE Joint Genome Institute"/>
            <person name="David A.S."/>
            <person name="May G."/>
            <person name="Haridas S."/>
            <person name="Lim J."/>
            <person name="Wang M."/>
            <person name="Labutti K."/>
            <person name="Lipzen A."/>
            <person name="Barry K."/>
            <person name="Grigoriev I.V."/>
        </authorList>
    </citation>
    <scope>NUCLEOTIDE SEQUENCE [LARGE SCALE GENOMIC DNA]</scope>
    <source>
        <strain evidence="2">J235TASD1</strain>
    </source>
</reference>
<sequence length="113" mass="12420">MAGCALVPRGFEFRGWGSVATEWWVGFPSADSSHRAPPVRVAYKNLCFGGFVQTWEQALALVERVAMPHLGLLPDTFNMAGAVWADPAAADGERLAPWEVWPVIYAAATKWRC</sequence>
<protein>
    <submittedName>
        <fullName evidence="1">Uncharacterized protein</fullName>
    </submittedName>
</protein>
<dbReference type="InParanoid" id="A0A136IJE3"/>
<gene>
    <name evidence="1" type="ORF">Micbo1qcDRAFT_181118</name>
</gene>
<dbReference type="AlphaFoldDB" id="A0A136IJE3"/>
<keyword evidence="2" id="KW-1185">Reference proteome</keyword>
<dbReference type="SUPFAM" id="SSF51658">
    <property type="entry name" value="Xylose isomerase-like"/>
    <property type="match status" value="1"/>
</dbReference>
<accession>A0A136IJE3</accession>
<organism evidence="1 2">
    <name type="scientific">Microdochium bolleyi</name>
    <dbReference type="NCBI Taxonomy" id="196109"/>
    <lineage>
        <taxon>Eukaryota</taxon>
        <taxon>Fungi</taxon>
        <taxon>Dikarya</taxon>
        <taxon>Ascomycota</taxon>
        <taxon>Pezizomycotina</taxon>
        <taxon>Sordariomycetes</taxon>
        <taxon>Xylariomycetidae</taxon>
        <taxon>Xylariales</taxon>
        <taxon>Microdochiaceae</taxon>
        <taxon>Microdochium</taxon>
    </lineage>
</organism>